<name>A0A443I007_BYSSP</name>
<keyword evidence="1" id="KW-1133">Transmembrane helix</keyword>
<sequence>MATAVWENEHGVRDRQKHRDAQLHFVLRPQRLPCGGESKIQEPRQLDVSIYSFWLCLVPLLSLTLSVSEYPWLCLMVHALVFHGNLAGGTALLGNWYVNDFGTSLYVFCHFHVSILLPLLLWSLSSSESMLSPLVHNTHLQNCSN</sequence>
<accession>A0A443I007</accession>
<evidence type="ECO:0000313" key="3">
    <source>
        <dbReference type="Proteomes" id="UP000283841"/>
    </source>
</evidence>
<dbReference type="GeneID" id="39594625"/>
<gene>
    <name evidence="2" type="ORF">C8Q69DRAFT_134813</name>
</gene>
<evidence type="ECO:0000256" key="1">
    <source>
        <dbReference type="SAM" id="Phobius"/>
    </source>
</evidence>
<dbReference type="Proteomes" id="UP000283841">
    <property type="component" value="Unassembled WGS sequence"/>
</dbReference>
<keyword evidence="3" id="KW-1185">Reference proteome</keyword>
<reference evidence="2 3" key="1">
    <citation type="journal article" date="2018" name="Front. Microbiol.">
        <title>Genomic and genetic insights into a cosmopolitan fungus, Paecilomyces variotii (Eurotiales).</title>
        <authorList>
            <person name="Urquhart A.S."/>
            <person name="Mondo S.J."/>
            <person name="Makela M.R."/>
            <person name="Hane J.K."/>
            <person name="Wiebenga A."/>
            <person name="He G."/>
            <person name="Mihaltcheva S."/>
            <person name="Pangilinan J."/>
            <person name="Lipzen A."/>
            <person name="Barry K."/>
            <person name="de Vries R.P."/>
            <person name="Grigoriev I.V."/>
            <person name="Idnurm A."/>
        </authorList>
    </citation>
    <scope>NUCLEOTIDE SEQUENCE [LARGE SCALE GENOMIC DNA]</scope>
    <source>
        <strain evidence="2 3">CBS 101075</strain>
    </source>
</reference>
<dbReference type="AlphaFoldDB" id="A0A443I007"/>
<dbReference type="VEuPathDB" id="FungiDB:C8Q69DRAFT_134813"/>
<feature type="transmembrane region" description="Helical" evidence="1">
    <location>
        <begin position="104"/>
        <end position="124"/>
    </location>
</feature>
<keyword evidence="1" id="KW-0472">Membrane</keyword>
<organism evidence="2 3">
    <name type="scientific">Byssochlamys spectabilis</name>
    <name type="common">Paecilomyces variotii</name>
    <dbReference type="NCBI Taxonomy" id="264951"/>
    <lineage>
        <taxon>Eukaryota</taxon>
        <taxon>Fungi</taxon>
        <taxon>Dikarya</taxon>
        <taxon>Ascomycota</taxon>
        <taxon>Pezizomycotina</taxon>
        <taxon>Eurotiomycetes</taxon>
        <taxon>Eurotiomycetidae</taxon>
        <taxon>Eurotiales</taxon>
        <taxon>Thermoascaceae</taxon>
        <taxon>Paecilomyces</taxon>
    </lineage>
</organism>
<proteinExistence type="predicted"/>
<dbReference type="RefSeq" id="XP_028487041.1">
    <property type="nucleotide sequence ID" value="XM_028625348.1"/>
</dbReference>
<comment type="caution">
    <text evidence="2">The sequence shown here is derived from an EMBL/GenBank/DDBJ whole genome shotgun (WGS) entry which is preliminary data.</text>
</comment>
<dbReference type="EMBL" id="RCNU01000002">
    <property type="protein sequence ID" value="RWQ97396.1"/>
    <property type="molecule type" value="Genomic_DNA"/>
</dbReference>
<feature type="transmembrane region" description="Helical" evidence="1">
    <location>
        <begin position="48"/>
        <end position="65"/>
    </location>
</feature>
<protein>
    <submittedName>
        <fullName evidence="2">Uncharacterized protein</fullName>
    </submittedName>
</protein>
<keyword evidence="1" id="KW-0812">Transmembrane</keyword>
<evidence type="ECO:0000313" key="2">
    <source>
        <dbReference type="EMBL" id="RWQ97396.1"/>
    </source>
</evidence>
<feature type="transmembrane region" description="Helical" evidence="1">
    <location>
        <begin position="72"/>
        <end position="98"/>
    </location>
</feature>